<dbReference type="PANTHER" id="PTHR30336">
    <property type="entry name" value="INNER MEMBRANE PROTEIN, PROBABLE PERMEASE"/>
    <property type="match status" value="1"/>
</dbReference>
<evidence type="ECO:0000259" key="2">
    <source>
        <dbReference type="Pfam" id="PF02698"/>
    </source>
</evidence>
<dbReference type="CDD" id="cd06259">
    <property type="entry name" value="YdcF-like"/>
    <property type="match status" value="1"/>
</dbReference>
<proteinExistence type="predicted"/>
<name>A0ABM7YJM0_9BURK</name>
<dbReference type="InterPro" id="IPR003848">
    <property type="entry name" value="DUF218"/>
</dbReference>
<accession>A0ABM7YJM0</accession>
<reference evidence="3" key="1">
    <citation type="submission" date="2022-04" db="EMBL/GenBank/DDBJ databases">
        <title>Whole genome sequence of Sphaerotilus sp. FB-5.</title>
        <authorList>
            <person name="Takeda M."/>
            <person name="Narihara S."/>
            <person name="Akimoto M."/>
            <person name="Akimoto R."/>
            <person name="Nishiyashiki S."/>
            <person name="Murakami T."/>
        </authorList>
    </citation>
    <scope>NUCLEOTIDE SEQUENCE</scope>
    <source>
        <strain evidence="3">FB-5</strain>
    </source>
</reference>
<keyword evidence="1" id="KW-1133">Transmembrane helix</keyword>
<evidence type="ECO:0000313" key="3">
    <source>
        <dbReference type="EMBL" id="BDI04570.1"/>
    </source>
</evidence>
<keyword evidence="4" id="KW-1185">Reference proteome</keyword>
<keyword evidence="1" id="KW-0472">Membrane</keyword>
<evidence type="ECO:0000313" key="4">
    <source>
        <dbReference type="Proteomes" id="UP001057498"/>
    </source>
</evidence>
<organism evidence="3 4">
    <name type="scientific">Sphaerotilus microaerophilus</name>
    <dbReference type="NCBI Taxonomy" id="2914710"/>
    <lineage>
        <taxon>Bacteria</taxon>
        <taxon>Pseudomonadati</taxon>
        <taxon>Pseudomonadota</taxon>
        <taxon>Betaproteobacteria</taxon>
        <taxon>Burkholderiales</taxon>
        <taxon>Sphaerotilaceae</taxon>
        <taxon>Sphaerotilus</taxon>
    </lineage>
</organism>
<evidence type="ECO:0000256" key="1">
    <source>
        <dbReference type="SAM" id="Phobius"/>
    </source>
</evidence>
<dbReference type="InterPro" id="IPR051599">
    <property type="entry name" value="Cell_Envelope_Assoc"/>
</dbReference>
<dbReference type="EMBL" id="AP025730">
    <property type="protein sequence ID" value="BDI04570.1"/>
    <property type="molecule type" value="Genomic_DNA"/>
</dbReference>
<dbReference type="Proteomes" id="UP001057498">
    <property type="component" value="Chromosome"/>
</dbReference>
<dbReference type="PANTHER" id="PTHR30336:SF4">
    <property type="entry name" value="ENVELOPE BIOGENESIS FACTOR ELYC"/>
    <property type="match status" value="1"/>
</dbReference>
<feature type="transmembrane region" description="Helical" evidence="1">
    <location>
        <begin position="40"/>
        <end position="58"/>
    </location>
</feature>
<keyword evidence="1" id="KW-0812">Transmembrane</keyword>
<protein>
    <recommendedName>
        <fullName evidence="2">DUF218 domain-containing protein</fullName>
    </recommendedName>
</protein>
<gene>
    <name evidence="3" type="ORF">CATMQ487_15400</name>
</gene>
<feature type="domain" description="DUF218" evidence="2">
    <location>
        <begin position="86"/>
        <end position="240"/>
    </location>
</feature>
<dbReference type="Pfam" id="PF02698">
    <property type="entry name" value="DUF218"/>
    <property type="match status" value="1"/>
</dbReference>
<sequence>MLMSGVLDLLLPLPLYLLLLLGLLAWTAWRADVGARAYRLRWVWSAGVLWAWLLSAPITSNELIRLIEGDGPPSATMALPHDERSLIVVLASGDLRPRLDAPGWERLAGAALLWHQTGGGLLFVGGPGKGDHDSLGGLMAQTSRSLGMPADALRFVGGGRTTYEDLVQATPLVRAHNGPVWLVTSALHMPRAQATARRLGWNARPHPVDYQQLDLALLPSCLPSNGGPARLAEALHEVIGRGVYRLRGWSH</sequence>